<feature type="region of interest" description="Disordered" evidence="5">
    <location>
        <begin position="1956"/>
        <end position="1977"/>
    </location>
</feature>
<evidence type="ECO:0000256" key="1">
    <source>
        <dbReference type="ARBA" id="ARBA00004123"/>
    </source>
</evidence>
<comment type="caution">
    <text evidence="6">The sequence shown here is derived from an EMBL/GenBank/DDBJ whole genome shotgun (WGS) entry which is preliminary data.</text>
</comment>
<proteinExistence type="inferred from homology"/>
<protein>
    <recommendedName>
        <fullName evidence="8">Nuclear pore complex protein Nup205</fullName>
    </recommendedName>
</protein>
<comment type="similarity">
    <text evidence="2">Belongs to the NUP186/NUP192/NUP205 family.</text>
</comment>
<dbReference type="InterPro" id="IPR021827">
    <property type="entry name" value="Nup186/Nup192/Nup205"/>
</dbReference>
<evidence type="ECO:0000256" key="5">
    <source>
        <dbReference type="SAM" id="MobiDB-lite"/>
    </source>
</evidence>
<reference evidence="6" key="1">
    <citation type="journal article" date="2021" name="Genome Biol. Evol.">
        <title>A High-Quality Reference Genome for a Parasitic Bivalve with Doubly Uniparental Inheritance (Bivalvia: Unionida).</title>
        <authorList>
            <person name="Smith C.H."/>
        </authorList>
    </citation>
    <scope>NUCLEOTIDE SEQUENCE</scope>
    <source>
        <strain evidence="6">CHS0354</strain>
    </source>
</reference>
<dbReference type="PANTHER" id="PTHR31344:SF0">
    <property type="entry name" value="NUCLEAR PORE COMPLEX PROTEIN NUP205"/>
    <property type="match status" value="1"/>
</dbReference>
<evidence type="ECO:0000256" key="2">
    <source>
        <dbReference type="ARBA" id="ARBA00005892"/>
    </source>
</evidence>
<dbReference type="GO" id="GO:0017056">
    <property type="term" value="F:structural constituent of nuclear pore"/>
    <property type="evidence" value="ECO:0007669"/>
    <property type="project" value="TreeGrafter"/>
</dbReference>
<dbReference type="Proteomes" id="UP001195483">
    <property type="component" value="Unassembled WGS sequence"/>
</dbReference>
<name>A0AAE0SC61_9BIVA</name>
<reference evidence="6" key="2">
    <citation type="journal article" date="2021" name="Genome Biol. Evol.">
        <title>Developing a high-quality reference genome for a parasitic bivalve with doubly uniparental inheritance (Bivalvia: Unionida).</title>
        <authorList>
            <person name="Smith C.H."/>
        </authorList>
    </citation>
    <scope>NUCLEOTIDE SEQUENCE</scope>
    <source>
        <strain evidence="6">CHS0354</strain>
        <tissue evidence="6">Mantle</tissue>
    </source>
</reference>
<dbReference type="EMBL" id="JAEAOA010000631">
    <property type="protein sequence ID" value="KAK3589355.1"/>
    <property type="molecule type" value="Genomic_DNA"/>
</dbReference>
<sequence>MAAANSMAVNSAPRAWTPYKELQEIVEAAIHKKQPDAVHDLEVALQKHKPDFLSLLKTPARNAAFRALVKKSKTEGIPIHGEQGTQTFSEDFIQEALIISDLFELNEFAALELLIAGEDEKPSYPGLTRGLLAVLLFYDGRKSLVLALRTLMQSLTGRTWTLELSPELSELTNTYIQQLIEGKLTNRILEVISTMDLTLEMDKLQNNRALGSVKYKRQVQDIYMEIKTALAECLFCLSCQQGLNKDDTLRLLAHVRKDRCLEADGSLSPVSLHLLMALLFAFDVSSLEVENAEEMAQDLAVCKDPGFVAEIHKELTSDTLWAVPGMKAVAQLAWGLMLRQISQFPVEADVGESCEEDEMLIDTAIDNQVFLFLRNSVITAKDFHQEEFHLRRLHGLLTDFIYHMPLKVKDIRNRGDEAARIMLAHIQEGQEPPPTLRRDFEHLLNLLGGLYSKDPLYLELALEYWCPPEPASTSFQDVCYHRPPQRQVALHKFVRMAGDLLPASLYVPYVTMLEGLATGRHCSQHCYNLLKINGGSASTVSWDHIFSSLGQYYTSLRREIPSSHDASHVYRAMYSRIITSQELEGLLAIISLTRTIVTQNESCRIALCENQQWSAIVVLFGLVTCSIPAPMKAELLRMLAALAKTPEIASNLWQTLEASQILVTIPTSVQQKGGIKVELDEIESRNEEYVITRAFLKLIDTLTDIPIPAALGAGVRAPGFDPYLEFIRDDVFLKFGSRAYKKAGEKWEVAVSALQILRKLLQKHEIVPEDFVDQVVELQGVGTMPINKSPGHILMVYMLRDTELFSQILKILDDGIKLLEMYSHIPGQSSMEKACLLCLQMIECALGKEDQFVNMIRNTGSSIMVTSMDKMLLGINPRSMKADNLVNIAKYVMFNSTLPDQALSAVRILYLVCKSASVQRVMVNLFTENQATKVDLLHGFVECLEQDDIENGEMNLDLTEERRDVDLMPNQLRNMTRQHLLKLLLYSLEQSAPNLAHFLLGFEIRKPVGKTTLQDAGVLNSPKTCLHAILTLLNRGAGSGSGPNCLRETPVLAELCYQLIYHLAANKDTSSPTLRYLRTSHDFLFRQIQHLPFDSAKLGHNVTNHQSWLLKTLAVELRLTSLNRQRSHTQRLMKLLLDDKDANETEVLQVVGNENPELPSSSRYGDQSLFHTSQYGRRVIGQQSRRKLMRLLDTLEFTQEYPDQLDLEFFEPHMIQQVLASVEGKTEQGICFYNVKTLHRILMNELNNLPGTTMAGQRNRIQEEIDSILRIVVARNNVSQSLNSKRLAFDAWRHVTEVILTSCPEDLLAGEARQSLLFELLQDLLLKISDENALSELTAPASGVLLTLLANLRQCFFSEDLESNGQESSQYTGQLERSQGTSLSGVSWGHGSGSRTLFATSLQITLKGLIEHLLRSSGRQQRVRVKLYGALLYYLQIAQRPKAPSGLSGDVASKSIESRLLAAADTEYDQLKRENISTILSYGDKIMDLVCRDACDGLDVGRMLALSVLDTILTMDKFQQWQSFFSSKGYLQHLIDSITSDDPSLVDLLGSKLSVLKSLYLFESKMSLLTRVAESAVGAYTLLHCGIMNRLALCTFFDMRPEVERLPSAGEEEEEGDEFIPDIMSRYRRLLLATLKLCLAILTSLGIENVEAGMKVMQFVVAHGDVFHSILRDRQPSLNLQTLKELALTTAVLARANSQGDDSSEFSEVDTATIEFRGHRARIQRQMIALLPKYCLSERLNKQLKTLEGKETRKKKNLKEEITLAFLEVATNVTTYCRAIVSNSGPSAQYCQILFGPSLEEAISKDLRGSDEFSLSSLSPVQSPNLGVIVFQIKQCSNSFISVFDSHKQHLRKLEGLAELSSEDLKQFSGVATVEMSSQHRQLLAKKRLTQIIHYNYRQLQFLSYILENCLFLLWRHLEYYLIHCVPLEKQPSVYQGYIRRQQQIRRLQDVMGQNEPSRLADQEAANESLELEDQRKGVSQQEIETLKQTAVSVINESLFKKIQEINQNFCKGRTHYGFVEAVNRRIRGLLRLHTGS</sequence>
<organism evidence="6 7">
    <name type="scientific">Potamilus streckersoni</name>
    <dbReference type="NCBI Taxonomy" id="2493646"/>
    <lineage>
        <taxon>Eukaryota</taxon>
        <taxon>Metazoa</taxon>
        <taxon>Spiralia</taxon>
        <taxon>Lophotrochozoa</taxon>
        <taxon>Mollusca</taxon>
        <taxon>Bivalvia</taxon>
        <taxon>Autobranchia</taxon>
        <taxon>Heteroconchia</taxon>
        <taxon>Palaeoheterodonta</taxon>
        <taxon>Unionida</taxon>
        <taxon>Unionoidea</taxon>
        <taxon>Unionidae</taxon>
        <taxon>Ambleminae</taxon>
        <taxon>Lampsilini</taxon>
        <taxon>Potamilus</taxon>
    </lineage>
</organism>
<dbReference type="PANTHER" id="PTHR31344">
    <property type="entry name" value="NUCLEAR PORE COMPLEX PROTEIN NUP205"/>
    <property type="match status" value="1"/>
</dbReference>
<dbReference type="Pfam" id="PF11894">
    <property type="entry name" value="Nup192"/>
    <property type="match status" value="1"/>
</dbReference>
<keyword evidence="7" id="KW-1185">Reference proteome</keyword>
<dbReference type="GO" id="GO:0044611">
    <property type="term" value="C:nuclear pore inner ring"/>
    <property type="evidence" value="ECO:0007669"/>
    <property type="project" value="TreeGrafter"/>
</dbReference>
<evidence type="ECO:0000313" key="6">
    <source>
        <dbReference type="EMBL" id="KAK3589355.1"/>
    </source>
</evidence>
<reference evidence="6" key="3">
    <citation type="submission" date="2023-05" db="EMBL/GenBank/DDBJ databases">
        <authorList>
            <person name="Smith C.H."/>
        </authorList>
    </citation>
    <scope>NUCLEOTIDE SEQUENCE</scope>
    <source>
        <strain evidence="6">CHS0354</strain>
        <tissue evidence="6">Mantle</tissue>
    </source>
</reference>
<gene>
    <name evidence="6" type="ORF">CHS0354_009999</name>
</gene>
<accession>A0AAE0SC61</accession>
<comment type="subcellular location">
    <subcellularLocation>
        <location evidence="1">Nucleus</location>
    </subcellularLocation>
</comment>
<evidence type="ECO:0008006" key="8">
    <source>
        <dbReference type="Google" id="ProtNLM"/>
    </source>
</evidence>
<dbReference type="GO" id="GO:0006999">
    <property type="term" value="P:nuclear pore organization"/>
    <property type="evidence" value="ECO:0007669"/>
    <property type="project" value="TreeGrafter"/>
</dbReference>
<keyword evidence="4" id="KW-0539">Nucleus</keyword>
<keyword evidence="3" id="KW-0813">Transport</keyword>
<evidence type="ECO:0000256" key="4">
    <source>
        <dbReference type="ARBA" id="ARBA00023242"/>
    </source>
</evidence>
<evidence type="ECO:0000313" key="7">
    <source>
        <dbReference type="Proteomes" id="UP001195483"/>
    </source>
</evidence>
<evidence type="ECO:0000256" key="3">
    <source>
        <dbReference type="ARBA" id="ARBA00022448"/>
    </source>
</evidence>